<name>B4MG60_DROVI</name>
<dbReference type="PANTHER" id="PTHR13115">
    <property type="entry name" value="RNA POLYMERASE-ASSOCIATED PROTEIN RTF1 HOMOLOG"/>
    <property type="match status" value="1"/>
</dbReference>
<dbReference type="Pfam" id="PF03126">
    <property type="entry name" value="Plus-3"/>
    <property type="match status" value="1"/>
</dbReference>
<dbReference type="PhylomeDB" id="B4MG60"/>
<evidence type="ECO:0000313" key="7">
    <source>
        <dbReference type="EMBL" id="EDW57383.1"/>
    </source>
</evidence>
<dbReference type="STRING" id="7244.B4MG60"/>
<reference evidence="7 8" key="1">
    <citation type="journal article" date="2007" name="Nature">
        <title>Evolution of genes and genomes on the Drosophila phylogeny.</title>
        <authorList>
            <consortium name="Drosophila 12 Genomes Consortium"/>
            <person name="Clark A.G."/>
            <person name="Eisen M.B."/>
            <person name="Smith D.R."/>
            <person name="Bergman C.M."/>
            <person name="Oliver B."/>
            <person name="Markow T.A."/>
            <person name="Kaufman T.C."/>
            <person name="Kellis M."/>
            <person name="Gelbart W."/>
            <person name="Iyer V.N."/>
            <person name="Pollard D.A."/>
            <person name="Sackton T.B."/>
            <person name="Larracuente A.M."/>
            <person name="Singh N.D."/>
            <person name="Abad J.P."/>
            <person name="Abt D.N."/>
            <person name="Adryan B."/>
            <person name="Aguade M."/>
            <person name="Akashi H."/>
            <person name="Anderson W.W."/>
            <person name="Aquadro C.F."/>
            <person name="Ardell D.H."/>
            <person name="Arguello R."/>
            <person name="Artieri C.G."/>
            <person name="Barbash D.A."/>
            <person name="Barker D."/>
            <person name="Barsanti P."/>
            <person name="Batterham P."/>
            <person name="Batzoglou S."/>
            <person name="Begun D."/>
            <person name="Bhutkar A."/>
            <person name="Blanco E."/>
            <person name="Bosak S.A."/>
            <person name="Bradley R.K."/>
            <person name="Brand A.D."/>
            <person name="Brent M.R."/>
            <person name="Brooks A.N."/>
            <person name="Brown R.H."/>
            <person name="Butlin R.K."/>
            <person name="Caggese C."/>
            <person name="Calvi B.R."/>
            <person name="Bernardo de Carvalho A."/>
            <person name="Caspi A."/>
            <person name="Castrezana S."/>
            <person name="Celniker S.E."/>
            <person name="Chang J.L."/>
            <person name="Chapple C."/>
            <person name="Chatterji S."/>
            <person name="Chinwalla A."/>
            <person name="Civetta A."/>
            <person name="Clifton S.W."/>
            <person name="Comeron J.M."/>
            <person name="Costello J.C."/>
            <person name="Coyne J.A."/>
            <person name="Daub J."/>
            <person name="David R.G."/>
            <person name="Delcher A.L."/>
            <person name="Delehaunty K."/>
            <person name="Do C.B."/>
            <person name="Ebling H."/>
            <person name="Edwards K."/>
            <person name="Eickbush T."/>
            <person name="Evans J.D."/>
            <person name="Filipski A."/>
            <person name="Findeiss S."/>
            <person name="Freyhult E."/>
            <person name="Fulton L."/>
            <person name="Fulton R."/>
            <person name="Garcia A.C."/>
            <person name="Gardiner A."/>
            <person name="Garfield D.A."/>
            <person name="Garvin B.E."/>
            <person name="Gibson G."/>
            <person name="Gilbert D."/>
            <person name="Gnerre S."/>
            <person name="Godfrey J."/>
            <person name="Good R."/>
            <person name="Gotea V."/>
            <person name="Gravely B."/>
            <person name="Greenberg A.J."/>
            <person name="Griffiths-Jones S."/>
            <person name="Gross S."/>
            <person name="Guigo R."/>
            <person name="Gustafson E.A."/>
            <person name="Haerty W."/>
            <person name="Hahn M.W."/>
            <person name="Halligan D.L."/>
            <person name="Halpern A.L."/>
            <person name="Halter G.M."/>
            <person name="Han M.V."/>
            <person name="Heger A."/>
            <person name="Hillier L."/>
            <person name="Hinrichs A.S."/>
            <person name="Holmes I."/>
            <person name="Hoskins R.A."/>
            <person name="Hubisz M.J."/>
            <person name="Hultmark D."/>
            <person name="Huntley M.A."/>
            <person name="Jaffe D.B."/>
            <person name="Jagadeeshan S."/>
            <person name="Jeck W.R."/>
            <person name="Johnson J."/>
            <person name="Jones C.D."/>
            <person name="Jordan W.C."/>
            <person name="Karpen G.H."/>
            <person name="Kataoka E."/>
            <person name="Keightley P.D."/>
            <person name="Kheradpour P."/>
            <person name="Kirkness E.F."/>
            <person name="Koerich L.B."/>
            <person name="Kristiansen K."/>
            <person name="Kudrna D."/>
            <person name="Kulathinal R.J."/>
            <person name="Kumar S."/>
            <person name="Kwok R."/>
            <person name="Lander E."/>
            <person name="Langley C.H."/>
            <person name="Lapoint R."/>
            <person name="Lazzaro B.P."/>
            <person name="Lee S.J."/>
            <person name="Levesque L."/>
            <person name="Li R."/>
            <person name="Lin C.F."/>
            <person name="Lin M.F."/>
            <person name="Lindblad-Toh K."/>
            <person name="Llopart A."/>
            <person name="Long M."/>
            <person name="Low L."/>
            <person name="Lozovsky E."/>
            <person name="Lu J."/>
            <person name="Luo M."/>
            <person name="Machado C.A."/>
            <person name="Makalowski W."/>
            <person name="Marzo M."/>
            <person name="Matsuda M."/>
            <person name="Matzkin L."/>
            <person name="McAllister B."/>
            <person name="McBride C.S."/>
            <person name="McKernan B."/>
            <person name="McKernan K."/>
            <person name="Mendez-Lago M."/>
            <person name="Minx P."/>
            <person name="Mollenhauer M.U."/>
            <person name="Montooth K."/>
            <person name="Mount S.M."/>
            <person name="Mu X."/>
            <person name="Myers E."/>
            <person name="Negre B."/>
            <person name="Newfeld S."/>
            <person name="Nielsen R."/>
            <person name="Noor M.A."/>
            <person name="O'Grady P."/>
            <person name="Pachter L."/>
            <person name="Papaceit M."/>
            <person name="Parisi M.J."/>
            <person name="Parisi M."/>
            <person name="Parts L."/>
            <person name="Pedersen J.S."/>
            <person name="Pesole G."/>
            <person name="Phillippy A.M."/>
            <person name="Ponting C.P."/>
            <person name="Pop M."/>
            <person name="Porcelli D."/>
            <person name="Powell J.R."/>
            <person name="Prohaska S."/>
            <person name="Pruitt K."/>
            <person name="Puig M."/>
            <person name="Quesneville H."/>
            <person name="Ram K.R."/>
            <person name="Rand D."/>
            <person name="Rasmussen M.D."/>
            <person name="Reed L.K."/>
            <person name="Reenan R."/>
            <person name="Reily A."/>
            <person name="Remington K.A."/>
            <person name="Rieger T.T."/>
            <person name="Ritchie M.G."/>
            <person name="Robin C."/>
            <person name="Rogers Y.H."/>
            <person name="Rohde C."/>
            <person name="Rozas J."/>
            <person name="Rubenfield M.J."/>
            <person name="Ruiz A."/>
            <person name="Russo S."/>
            <person name="Salzberg S.L."/>
            <person name="Sanchez-Gracia A."/>
            <person name="Saranga D.J."/>
            <person name="Sato H."/>
            <person name="Schaeffer S.W."/>
            <person name="Schatz M.C."/>
            <person name="Schlenke T."/>
            <person name="Schwartz R."/>
            <person name="Segarra C."/>
            <person name="Singh R.S."/>
            <person name="Sirot L."/>
            <person name="Sirota M."/>
            <person name="Sisneros N.B."/>
            <person name="Smith C.D."/>
            <person name="Smith T.F."/>
            <person name="Spieth J."/>
            <person name="Stage D.E."/>
            <person name="Stark A."/>
            <person name="Stephan W."/>
            <person name="Strausberg R.L."/>
            <person name="Strempel S."/>
            <person name="Sturgill D."/>
            <person name="Sutton G."/>
            <person name="Sutton G.G."/>
            <person name="Tao W."/>
            <person name="Teichmann S."/>
            <person name="Tobari Y.N."/>
            <person name="Tomimura Y."/>
            <person name="Tsolas J.M."/>
            <person name="Valente V.L."/>
            <person name="Venter E."/>
            <person name="Venter J.C."/>
            <person name="Vicario S."/>
            <person name="Vieira F.G."/>
            <person name="Vilella A.J."/>
            <person name="Villasante A."/>
            <person name="Walenz B."/>
            <person name="Wang J."/>
            <person name="Wasserman M."/>
            <person name="Watts T."/>
            <person name="Wilson D."/>
            <person name="Wilson R.K."/>
            <person name="Wing R.A."/>
            <person name="Wolfner M.F."/>
            <person name="Wong A."/>
            <person name="Wong G.K."/>
            <person name="Wu C.I."/>
            <person name="Wu G."/>
            <person name="Yamamoto D."/>
            <person name="Yang H.P."/>
            <person name="Yang S.P."/>
            <person name="Yorke J.A."/>
            <person name="Yoshida K."/>
            <person name="Zdobnov E."/>
            <person name="Zhang P."/>
            <person name="Zhang Y."/>
            <person name="Zimin A.V."/>
            <person name="Baldwin J."/>
            <person name="Abdouelleil A."/>
            <person name="Abdulkadir J."/>
            <person name="Abebe A."/>
            <person name="Abera B."/>
            <person name="Abreu J."/>
            <person name="Acer S.C."/>
            <person name="Aftuck L."/>
            <person name="Alexander A."/>
            <person name="An P."/>
            <person name="Anderson E."/>
            <person name="Anderson S."/>
            <person name="Arachi H."/>
            <person name="Azer M."/>
            <person name="Bachantsang P."/>
            <person name="Barry A."/>
            <person name="Bayul T."/>
            <person name="Berlin A."/>
            <person name="Bessette D."/>
            <person name="Bloom T."/>
            <person name="Blye J."/>
            <person name="Boguslavskiy L."/>
            <person name="Bonnet C."/>
            <person name="Boukhgalter B."/>
            <person name="Bourzgui I."/>
            <person name="Brown A."/>
            <person name="Cahill P."/>
            <person name="Channer S."/>
            <person name="Cheshatsang Y."/>
            <person name="Chuda L."/>
            <person name="Citroen M."/>
            <person name="Collymore A."/>
            <person name="Cooke P."/>
            <person name="Costello M."/>
            <person name="D'Aco K."/>
            <person name="Daza R."/>
            <person name="De Haan G."/>
            <person name="DeGray S."/>
            <person name="DeMaso C."/>
            <person name="Dhargay N."/>
            <person name="Dooley K."/>
            <person name="Dooley E."/>
            <person name="Doricent M."/>
            <person name="Dorje P."/>
            <person name="Dorjee K."/>
            <person name="Dupes A."/>
            <person name="Elong R."/>
            <person name="Falk J."/>
            <person name="Farina A."/>
            <person name="Faro S."/>
            <person name="Ferguson D."/>
            <person name="Fisher S."/>
            <person name="Foley C.D."/>
            <person name="Franke A."/>
            <person name="Friedrich D."/>
            <person name="Gadbois L."/>
            <person name="Gearin G."/>
            <person name="Gearin C.R."/>
            <person name="Giannoukos G."/>
            <person name="Goode T."/>
            <person name="Graham J."/>
            <person name="Grandbois E."/>
            <person name="Grewal S."/>
            <person name="Gyaltsen K."/>
            <person name="Hafez N."/>
            <person name="Hagos B."/>
            <person name="Hall J."/>
            <person name="Henson C."/>
            <person name="Hollinger A."/>
            <person name="Honan T."/>
            <person name="Huard M.D."/>
            <person name="Hughes L."/>
            <person name="Hurhula B."/>
            <person name="Husby M.E."/>
            <person name="Kamat A."/>
            <person name="Kanga B."/>
            <person name="Kashin S."/>
            <person name="Khazanovich D."/>
            <person name="Kisner P."/>
            <person name="Lance K."/>
            <person name="Lara M."/>
            <person name="Lee W."/>
            <person name="Lennon N."/>
            <person name="Letendre F."/>
            <person name="LeVine R."/>
            <person name="Lipovsky A."/>
            <person name="Liu X."/>
            <person name="Liu J."/>
            <person name="Liu S."/>
            <person name="Lokyitsang T."/>
            <person name="Lokyitsang Y."/>
            <person name="Lubonja R."/>
            <person name="Lui A."/>
            <person name="MacDonald P."/>
            <person name="Magnisalis V."/>
            <person name="Maru K."/>
            <person name="Matthews C."/>
            <person name="McCusker W."/>
            <person name="McDonough S."/>
            <person name="Mehta T."/>
            <person name="Meldrim J."/>
            <person name="Meneus L."/>
            <person name="Mihai O."/>
            <person name="Mihalev A."/>
            <person name="Mihova T."/>
            <person name="Mittelman R."/>
            <person name="Mlenga V."/>
            <person name="Montmayeur A."/>
            <person name="Mulrain L."/>
            <person name="Navidi A."/>
            <person name="Naylor J."/>
            <person name="Negash T."/>
            <person name="Nguyen T."/>
            <person name="Nguyen N."/>
            <person name="Nicol R."/>
            <person name="Norbu C."/>
            <person name="Norbu N."/>
            <person name="Novod N."/>
            <person name="O'Neill B."/>
            <person name="Osman S."/>
            <person name="Markiewicz E."/>
            <person name="Oyono O.L."/>
            <person name="Patti C."/>
            <person name="Phunkhang P."/>
            <person name="Pierre F."/>
            <person name="Priest M."/>
            <person name="Raghuraman S."/>
            <person name="Rege F."/>
            <person name="Reyes R."/>
            <person name="Rise C."/>
            <person name="Rogov P."/>
            <person name="Ross K."/>
            <person name="Ryan E."/>
            <person name="Settipalli S."/>
            <person name="Shea T."/>
            <person name="Sherpa N."/>
            <person name="Shi L."/>
            <person name="Shih D."/>
            <person name="Sparrow T."/>
            <person name="Spaulding J."/>
            <person name="Stalker J."/>
            <person name="Stange-Thomann N."/>
            <person name="Stavropoulos S."/>
            <person name="Stone C."/>
            <person name="Strader C."/>
            <person name="Tesfaye S."/>
            <person name="Thomson T."/>
            <person name="Thoulutsang Y."/>
            <person name="Thoulutsang D."/>
            <person name="Topham K."/>
            <person name="Topping I."/>
            <person name="Tsamla T."/>
            <person name="Vassiliev H."/>
            <person name="Vo A."/>
            <person name="Wangchuk T."/>
            <person name="Wangdi T."/>
            <person name="Weiand M."/>
            <person name="Wilkinson J."/>
            <person name="Wilson A."/>
            <person name="Yadav S."/>
            <person name="Young G."/>
            <person name="Yu Q."/>
            <person name="Zembek L."/>
            <person name="Zhong D."/>
            <person name="Zimmer A."/>
            <person name="Zwirko Z."/>
            <person name="Jaffe D.B."/>
            <person name="Alvarez P."/>
            <person name="Brockman W."/>
            <person name="Butler J."/>
            <person name="Chin C."/>
            <person name="Gnerre S."/>
            <person name="Grabherr M."/>
            <person name="Kleber M."/>
            <person name="Mauceli E."/>
            <person name="MacCallum I."/>
        </authorList>
    </citation>
    <scope>NUCLEOTIDE SEQUENCE [LARGE SCALE GENOMIC DNA]</scope>
    <source>
        <strain evidence="8">Tucson 15010-1051.87</strain>
    </source>
</reference>
<dbReference type="GO" id="GO:0016593">
    <property type="term" value="C:Cdc73/Paf1 complex"/>
    <property type="evidence" value="ECO:0007669"/>
    <property type="project" value="TreeGrafter"/>
</dbReference>
<feature type="region of interest" description="Disordered" evidence="5">
    <location>
        <begin position="1"/>
        <end position="32"/>
    </location>
</feature>
<evidence type="ECO:0000313" key="8">
    <source>
        <dbReference type="Proteomes" id="UP000008792"/>
    </source>
</evidence>
<dbReference type="EMBL" id="CH940672">
    <property type="protein sequence ID" value="EDW57383.1"/>
    <property type="molecule type" value="Genomic_DNA"/>
</dbReference>
<keyword evidence="2" id="KW-0805">Transcription regulation</keyword>
<dbReference type="GO" id="GO:1990269">
    <property type="term" value="F:RNA polymerase II C-terminal domain phosphoserine binding"/>
    <property type="evidence" value="ECO:0007669"/>
    <property type="project" value="TreeGrafter"/>
</dbReference>
<dbReference type="InterPro" id="IPR036128">
    <property type="entry name" value="Plus3-like_sf"/>
</dbReference>
<dbReference type="HOGENOM" id="CLU_064812_0_0_1"/>
<dbReference type="InterPro" id="IPR004343">
    <property type="entry name" value="Plus-3_dom"/>
</dbReference>
<dbReference type="KEGG" id="dvi:6636698"/>
<evidence type="ECO:0000256" key="2">
    <source>
        <dbReference type="ARBA" id="ARBA00023015"/>
    </source>
</evidence>
<dbReference type="eggNOG" id="KOG2402">
    <property type="taxonomic scope" value="Eukaryota"/>
</dbReference>
<keyword evidence="8" id="KW-1185">Reference proteome</keyword>
<dbReference type="InParanoid" id="B4MG60"/>
<feature type="compositionally biased region" description="Basic residues" evidence="5">
    <location>
        <begin position="8"/>
        <end position="20"/>
    </location>
</feature>
<dbReference type="SUPFAM" id="SSF159042">
    <property type="entry name" value="Plus3-like"/>
    <property type="match status" value="1"/>
</dbReference>
<dbReference type="SMART" id="SM00719">
    <property type="entry name" value="Plus3"/>
    <property type="match status" value="1"/>
</dbReference>
<dbReference type="GO" id="GO:0003677">
    <property type="term" value="F:DNA binding"/>
    <property type="evidence" value="ECO:0007669"/>
    <property type="project" value="InterPro"/>
</dbReference>
<accession>B4MG60</accession>
<dbReference type="PANTHER" id="PTHR13115:SF8">
    <property type="entry name" value="RNA POLYMERASE-ASSOCIATED PROTEIN RTF1 HOMOLOG"/>
    <property type="match status" value="1"/>
</dbReference>
<organism evidence="7 8">
    <name type="scientific">Drosophila virilis</name>
    <name type="common">Fruit fly</name>
    <dbReference type="NCBI Taxonomy" id="7244"/>
    <lineage>
        <taxon>Eukaryota</taxon>
        <taxon>Metazoa</taxon>
        <taxon>Ecdysozoa</taxon>
        <taxon>Arthropoda</taxon>
        <taxon>Hexapoda</taxon>
        <taxon>Insecta</taxon>
        <taxon>Pterygota</taxon>
        <taxon>Neoptera</taxon>
        <taxon>Endopterygota</taxon>
        <taxon>Diptera</taxon>
        <taxon>Brachycera</taxon>
        <taxon>Muscomorpha</taxon>
        <taxon>Ephydroidea</taxon>
        <taxon>Drosophilidae</taxon>
        <taxon>Drosophila</taxon>
    </lineage>
</organism>
<evidence type="ECO:0000256" key="5">
    <source>
        <dbReference type="SAM" id="MobiDB-lite"/>
    </source>
</evidence>
<keyword evidence="4" id="KW-0539">Nucleus</keyword>
<dbReference type="Gene3D" id="3.90.70.200">
    <property type="entry name" value="Plus-3 domain"/>
    <property type="match status" value="1"/>
</dbReference>
<dbReference type="PROSITE" id="PS51360">
    <property type="entry name" value="PLUS3"/>
    <property type="match status" value="1"/>
</dbReference>
<protein>
    <recommendedName>
        <fullName evidence="6">Plus3 domain-containing protein</fullName>
    </recommendedName>
</protein>
<dbReference type="Proteomes" id="UP000008792">
    <property type="component" value="Unassembled WGS sequence"/>
</dbReference>
<comment type="subcellular location">
    <subcellularLocation>
        <location evidence="1">Nucleus</location>
    </subcellularLocation>
</comment>
<evidence type="ECO:0000256" key="1">
    <source>
        <dbReference type="ARBA" id="ARBA00004123"/>
    </source>
</evidence>
<sequence>MSGAKPKTSGKSKSKLKRSSPRLYDTSDLPSFMQPQKLSWNVTNEKRLHRPKSEIVRELRRLRSLPVRSDDDEEQDPTAAAAAAAEPIRTLEQLDALRLTRHRIEQLLHSTTFEQAVRSCFVRLNINPINVLPEYRIAEIMDITELPEGYYVGKTPTNIALQLRYEDLVMKHELNDISNMAFTREEFDFWHDNCICQAIEWPTTELISQKKVELYNALNSEGKISSLLKQNGLLPLAMPMRPVPKGGLLERLGGVYPWKLQRPPPPPPPPALPNPELEAVAGSEGSGELTRPEPGSEELEARRSEPMIPSA</sequence>
<feature type="domain" description="Plus3" evidence="6">
    <location>
        <begin position="88"/>
        <end position="219"/>
    </location>
</feature>
<evidence type="ECO:0000256" key="3">
    <source>
        <dbReference type="ARBA" id="ARBA00023163"/>
    </source>
</evidence>
<feature type="compositionally biased region" description="Pro residues" evidence="5">
    <location>
        <begin position="262"/>
        <end position="273"/>
    </location>
</feature>
<dbReference type="AlphaFoldDB" id="B4MG60"/>
<evidence type="ECO:0000256" key="4">
    <source>
        <dbReference type="ARBA" id="ARBA00023242"/>
    </source>
</evidence>
<gene>
    <name evidence="7" type="primary">Dvir\GJ18524</name>
    <name evidence="7" type="ORF">Dvir_GJ18524</name>
</gene>
<keyword evidence="3" id="KW-0804">Transcription</keyword>
<dbReference type="SMR" id="B4MG60"/>
<feature type="region of interest" description="Disordered" evidence="5">
    <location>
        <begin position="66"/>
        <end position="85"/>
    </location>
</feature>
<dbReference type="OrthoDB" id="166375at2759"/>
<dbReference type="OMA" id="WRDNCVN"/>
<evidence type="ECO:0000259" key="6">
    <source>
        <dbReference type="PROSITE" id="PS51360"/>
    </source>
</evidence>
<proteinExistence type="predicted"/>
<feature type="region of interest" description="Disordered" evidence="5">
    <location>
        <begin position="259"/>
        <end position="311"/>
    </location>
</feature>